<dbReference type="Pfam" id="PF00176">
    <property type="entry name" value="SNF2-rel_dom"/>
    <property type="match status" value="1"/>
</dbReference>
<dbReference type="EMBL" id="CAUYUJ010020916">
    <property type="protein sequence ID" value="CAK0901366.1"/>
    <property type="molecule type" value="Genomic_DNA"/>
</dbReference>
<dbReference type="InterPro" id="IPR000330">
    <property type="entry name" value="SNF2_N"/>
</dbReference>
<dbReference type="InterPro" id="IPR038718">
    <property type="entry name" value="SNF2-like_sf"/>
</dbReference>
<comment type="caution">
    <text evidence="2">The sequence shown here is derived from an EMBL/GenBank/DDBJ whole genome shotgun (WGS) entry which is preliminary data.</text>
</comment>
<dbReference type="PROSITE" id="PS51192">
    <property type="entry name" value="HELICASE_ATP_BIND_1"/>
    <property type="match status" value="1"/>
</dbReference>
<dbReference type="Gene3D" id="3.40.50.300">
    <property type="entry name" value="P-loop containing nucleotide triphosphate hydrolases"/>
    <property type="match status" value="1"/>
</dbReference>
<organism evidence="2 3">
    <name type="scientific">Prorocentrum cordatum</name>
    <dbReference type="NCBI Taxonomy" id="2364126"/>
    <lineage>
        <taxon>Eukaryota</taxon>
        <taxon>Sar</taxon>
        <taxon>Alveolata</taxon>
        <taxon>Dinophyceae</taxon>
        <taxon>Prorocentrales</taxon>
        <taxon>Prorocentraceae</taxon>
        <taxon>Prorocentrum</taxon>
    </lineage>
</organism>
<keyword evidence="3" id="KW-1185">Reference proteome</keyword>
<evidence type="ECO:0000259" key="1">
    <source>
        <dbReference type="PROSITE" id="PS51192"/>
    </source>
</evidence>
<name>A0ABN9XNS2_9DINO</name>
<reference evidence="2" key="1">
    <citation type="submission" date="2023-10" db="EMBL/GenBank/DDBJ databases">
        <authorList>
            <person name="Chen Y."/>
            <person name="Shah S."/>
            <person name="Dougan E. K."/>
            <person name="Thang M."/>
            <person name="Chan C."/>
        </authorList>
    </citation>
    <scope>NUCLEOTIDE SEQUENCE [LARGE SCALE GENOMIC DNA]</scope>
</reference>
<accession>A0ABN9XNS2</accession>
<gene>
    <name evidence="2" type="ORF">PCOR1329_LOCUS78335</name>
</gene>
<dbReference type="InterPro" id="IPR014001">
    <property type="entry name" value="Helicase_ATP-bd"/>
</dbReference>
<dbReference type="SUPFAM" id="SSF52540">
    <property type="entry name" value="P-loop containing nucleoside triphosphate hydrolases"/>
    <property type="match status" value="1"/>
</dbReference>
<dbReference type="Gene3D" id="3.40.50.10810">
    <property type="entry name" value="Tandem AAA-ATPase domain"/>
    <property type="match status" value="1"/>
</dbReference>
<sequence>MKDLIITTYETLTSTEEFFQRQVWSVIVLDEAQRIKNEGTRIRESLNGIQSASRVLLTGTPLQNNMMELFALLRWLWPDVLSEGSEAFANAVQFTGGDQQPLDFDTAAAGAQVDTEQVEKIQLLLGLLMLRRRKEDVITLPPKALRDIWLPMTPCQVSWYKTLLRCRTEVQAIGLRALLKLMVRLRQLSGHPRCLAYSQADREGFRGSTATASSPVMGSPADNGDALAQIMARFNAVDQGLAECKMLSERVQANEARMAQFEESTNRSFAELHSKIDAMHTGVPTEKADILDKLQEQVTTLSSQLMQTQFEAHYSVLKSNLPSELASKVTPKFQNFKYSYAIDFENKAQADSCWGHFKGIAMKWIDPRTSQTHDLRLGKDQPLPVRHKAYALGLAYNIIQAEMKSKMLWNASSMKLGTNPFQGILYLMENGDPYEMVKLKEVNGNGEGRFEIDVDAMSFKHFHLEESFTNGISDRVQALLAE</sequence>
<dbReference type="PANTHER" id="PTHR10799">
    <property type="entry name" value="SNF2/RAD54 HELICASE FAMILY"/>
    <property type="match status" value="1"/>
</dbReference>
<evidence type="ECO:0000313" key="2">
    <source>
        <dbReference type="EMBL" id="CAK0901366.1"/>
    </source>
</evidence>
<evidence type="ECO:0000313" key="3">
    <source>
        <dbReference type="Proteomes" id="UP001189429"/>
    </source>
</evidence>
<feature type="domain" description="Helicase ATP-binding" evidence="1">
    <location>
        <begin position="1"/>
        <end position="79"/>
    </location>
</feature>
<dbReference type="Proteomes" id="UP001189429">
    <property type="component" value="Unassembled WGS sequence"/>
</dbReference>
<proteinExistence type="predicted"/>
<protein>
    <recommendedName>
        <fullName evidence="1">Helicase ATP-binding domain-containing protein</fullName>
    </recommendedName>
</protein>
<dbReference type="InterPro" id="IPR027417">
    <property type="entry name" value="P-loop_NTPase"/>
</dbReference>